<evidence type="ECO:0000256" key="4">
    <source>
        <dbReference type="ARBA" id="ARBA00023136"/>
    </source>
</evidence>
<gene>
    <name evidence="8" type="ORF">Pcinc_011356</name>
</gene>
<dbReference type="Gene3D" id="3.40.50.10190">
    <property type="entry name" value="BRCT domain"/>
    <property type="match status" value="3"/>
</dbReference>
<dbReference type="SMART" id="SM00292">
    <property type="entry name" value="BRCT"/>
    <property type="match status" value="3"/>
</dbReference>
<feature type="region of interest" description="Disordered" evidence="5">
    <location>
        <begin position="123"/>
        <end position="161"/>
    </location>
</feature>
<dbReference type="GO" id="GO:0007605">
    <property type="term" value="P:sensory perception of sound"/>
    <property type="evidence" value="ECO:0007669"/>
    <property type="project" value="TreeGrafter"/>
</dbReference>
<feature type="region of interest" description="Disordered" evidence="5">
    <location>
        <begin position="577"/>
        <end position="615"/>
    </location>
</feature>
<evidence type="ECO:0000256" key="6">
    <source>
        <dbReference type="SAM" id="Phobius"/>
    </source>
</evidence>
<dbReference type="Pfam" id="PF00533">
    <property type="entry name" value="BRCT"/>
    <property type="match status" value="1"/>
</dbReference>
<dbReference type="GO" id="GO:0005886">
    <property type="term" value="C:plasma membrane"/>
    <property type="evidence" value="ECO:0007669"/>
    <property type="project" value="TreeGrafter"/>
</dbReference>
<keyword evidence="2 6" id="KW-0812">Transmembrane</keyword>
<keyword evidence="3 6" id="KW-1133">Transmembrane helix</keyword>
<dbReference type="InterPro" id="IPR036420">
    <property type="entry name" value="BRCT_dom_sf"/>
</dbReference>
<feature type="region of interest" description="Disordered" evidence="5">
    <location>
        <begin position="194"/>
        <end position="228"/>
    </location>
</feature>
<dbReference type="PANTHER" id="PTHR12489:SF1">
    <property type="entry name" value="LP10272P"/>
    <property type="match status" value="1"/>
</dbReference>
<feature type="transmembrane region" description="Helical" evidence="6">
    <location>
        <begin position="1360"/>
        <end position="1383"/>
    </location>
</feature>
<comment type="subcellular location">
    <subcellularLocation>
        <location evidence="1">Membrane</location>
        <topology evidence="1">Multi-pass membrane protein</topology>
    </subcellularLocation>
</comment>
<evidence type="ECO:0000313" key="9">
    <source>
        <dbReference type="Proteomes" id="UP001286313"/>
    </source>
</evidence>
<feature type="compositionally biased region" description="Polar residues" evidence="5">
    <location>
        <begin position="494"/>
        <end position="505"/>
    </location>
</feature>
<dbReference type="CDD" id="cd17751">
    <property type="entry name" value="BRCT_microcephalin_rpt3"/>
    <property type="match status" value="1"/>
</dbReference>
<dbReference type="EMBL" id="JAWQEG010000891">
    <property type="protein sequence ID" value="KAK3884345.1"/>
    <property type="molecule type" value="Genomic_DNA"/>
</dbReference>
<feature type="region of interest" description="Disordered" evidence="5">
    <location>
        <begin position="471"/>
        <end position="526"/>
    </location>
</feature>
<keyword evidence="4 6" id="KW-0472">Membrane</keyword>
<feature type="compositionally biased region" description="Basic and acidic residues" evidence="5">
    <location>
        <begin position="927"/>
        <end position="938"/>
    </location>
</feature>
<dbReference type="InterPro" id="IPR001357">
    <property type="entry name" value="BRCT_dom"/>
</dbReference>
<feature type="transmembrane region" description="Helical" evidence="6">
    <location>
        <begin position="1320"/>
        <end position="1340"/>
    </location>
</feature>
<feature type="transmembrane region" description="Helical" evidence="6">
    <location>
        <begin position="1438"/>
        <end position="1463"/>
    </location>
</feature>
<feature type="compositionally biased region" description="Basic and acidic residues" evidence="5">
    <location>
        <begin position="598"/>
        <end position="607"/>
    </location>
</feature>
<feature type="compositionally biased region" description="Basic and acidic residues" evidence="5">
    <location>
        <begin position="945"/>
        <end position="954"/>
    </location>
</feature>
<feature type="domain" description="BRCT" evidence="7">
    <location>
        <begin position="1124"/>
        <end position="1210"/>
    </location>
</feature>
<name>A0AAE1G2Y6_PETCI</name>
<evidence type="ECO:0000256" key="2">
    <source>
        <dbReference type="ARBA" id="ARBA00022692"/>
    </source>
</evidence>
<evidence type="ECO:0000313" key="8">
    <source>
        <dbReference type="EMBL" id="KAK3884345.1"/>
    </source>
</evidence>
<keyword evidence="9" id="KW-1185">Reference proteome</keyword>
<dbReference type="Pfam" id="PF12738">
    <property type="entry name" value="PTCB-BRCT"/>
    <property type="match status" value="1"/>
</dbReference>
<feature type="compositionally biased region" description="Polar residues" evidence="5">
    <location>
        <begin position="967"/>
        <end position="978"/>
    </location>
</feature>
<feature type="compositionally biased region" description="Basic and acidic residues" evidence="5">
    <location>
        <begin position="692"/>
        <end position="702"/>
    </location>
</feature>
<comment type="caution">
    <text evidence="8">The sequence shown here is derived from an EMBL/GenBank/DDBJ whole genome shotgun (WGS) entry which is preliminary data.</text>
</comment>
<dbReference type="Proteomes" id="UP001286313">
    <property type="component" value="Unassembled WGS sequence"/>
</dbReference>
<feature type="domain" description="BRCT" evidence="7">
    <location>
        <begin position="1045"/>
        <end position="1103"/>
    </location>
</feature>
<feature type="transmembrane region" description="Helical" evidence="6">
    <location>
        <begin position="1395"/>
        <end position="1418"/>
    </location>
</feature>
<feature type="region of interest" description="Disordered" evidence="5">
    <location>
        <begin position="913"/>
        <end position="1012"/>
    </location>
</feature>
<reference evidence="8" key="1">
    <citation type="submission" date="2023-10" db="EMBL/GenBank/DDBJ databases">
        <title>Genome assemblies of two species of porcelain crab, Petrolisthes cinctipes and Petrolisthes manimaculis (Anomura: Porcellanidae).</title>
        <authorList>
            <person name="Angst P."/>
        </authorList>
    </citation>
    <scope>NUCLEOTIDE SEQUENCE</scope>
    <source>
        <strain evidence="8">PB745_01</strain>
        <tissue evidence="8">Gill</tissue>
    </source>
</reference>
<evidence type="ECO:0000259" key="7">
    <source>
        <dbReference type="PROSITE" id="PS50172"/>
    </source>
</evidence>
<proteinExistence type="predicted"/>
<dbReference type="CDD" id="cd17736">
    <property type="entry name" value="BRCT_microcephalin_rpt2"/>
    <property type="match status" value="1"/>
</dbReference>
<protein>
    <recommendedName>
        <fullName evidence="7">BRCT domain-containing protein</fullName>
    </recommendedName>
</protein>
<organism evidence="8 9">
    <name type="scientific">Petrolisthes cinctipes</name>
    <name type="common">Flat porcelain crab</name>
    <dbReference type="NCBI Taxonomy" id="88211"/>
    <lineage>
        <taxon>Eukaryota</taxon>
        <taxon>Metazoa</taxon>
        <taxon>Ecdysozoa</taxon>
        <taxon>Arthropoda</taxon>
        <taxon>Crustacea</taxon>
        <taxon>Multicrustacea</taxon>
        <taxon>Malacostraca</taxon>
        <taxon>Eumalacostraca</taxon>
        <taxon>Eucarida</taxon>
        <taxon>Decapoda</taxon>
        <taxon>Pleocyemata</taxon>
        <taxon>Anomura</taxon>
        <taxon>Galatheoidea</taxon>
        <taxon>Porcellanidae</taxon>
        <taxon>Petrolisthes</taxon>
    </lineage>
</organism>
<feature type="region of interest" description="Disordered" evidence="5">
    <location>
        <begin position="779"/>
        <end position="804"/>
    </location>
</feature>
<feature type="transmembrane region" description="Helical" evidence="6">
    <location>
        <begin position="1288"/>
        <end position="1308"/>
    </location>
</feature>
<dbReference type="InterPro" id="IPR019372">
    <property type="entry name" value="LHFPL"/>
</dbReference>
<dbReference type="CDD" id="cd17716">
    <property type="entry name" value="BRCT_microcephalin_rpt1"/>
    <property type="match status" value="1"/>
</dbReference>
<accession>A0AAE1G2Y6</accession>
<dbReference type="PROSITE" id="PS50172">
    <property type="entry name" value="BRCT"/>
    <property type="match status" value="3"/>
</dbReference>
<sequence>MDEPSLTHFLFQPEKRDSSAPIVVPESPVFSPCPSTSFASISNQVSVLETPDEDYIMNHGIVSNLNKEVVRTSAKGGTRVSSLDVPHSDTSINDSQVFDLTPNLNLRKRNKLRDILESEHSLTEYEDAQGKQNSSASGGEEKERLKKQLPVIDNDMLSPSLGRTRKKSLAHVILPFDLNDPDQLSNKLGRIQQFEENNKMLHTPPKKTRRQSKRIENSPAAPHHQYRQSRQFFNSPNSLRKLVPNAKTKLSSNSNQPRNITKVQAKNEWEVTPGTCNGNKKRDATIHFDGEDVLLTPVHSRNLLVHHTASNESQYMNCGEKFVKSVQKQGVSLESSLRKDNSPIKDVCEESLETSDPLPDPSTVLQGVVAYVEVRMEGDNRSGVIKDQLKALGASVQDRLNQTVTHVIFKDGTKSVFMRARKRGLHLLSSLWVEECRVKLCRVSEALYPSSSIEHYTNSLFPGKLRKMRSMQPKEFSEDEQLANERARRRRLKVSQSPSNKTTSDPIPRPFFFTPQHCKPSSTSEDIDSPLFGISHLLSPCRRLSASSSSSEEAQGDKGAADYTNYSTPLAKRLYDRFVSPKSESDQQVRKGSLGRRRNSEVEKSVENTHLTNGTEELGRTATNIGGIENMECQMRMGSENQRTEEPSTSEQSWERGEMASLRLSSDADSHFSSENMELPVRLSSATTEPGTIKESDSSKEKLNISKFYPRRSSRLTTANNLLANTIQENAMVEKQNSFSNNDVIGLLKNHRQVLNGSDSSSSFRENMELSHEAKVNNRITSPGKNHRRKRKSNEMEESLCNVDNTETKQMSKVNKGRSSCDTQICIQEITNSISVSQLSQGSCSQSRRHKLHSLDDVEPSQDLVVPVTPDNSERKNAGAYAELMVVSSRTQRKAVKKQKDISVSLPLPRTCPLRQNLKKQPGSCTTEKKEPKTKSGNEESVSECTHRQPKDKQTLQLRKSLRRSIRGSQSEAYSSGDESAFGEATIKPLPRPRRSTDEFKFQGDLKPKGKKKNLQSKNAICICLTSFHSKDKQTVVQIIKKLGGGKVSEEVGDETSHVVCGEERRTLSFLMGIARGCWILSDVWLYQSLEMNAWAPEEPFEMFQYAPATKICREQRMSQGAAYHQTLFSGVGSICVLEGCSPPTTALRTLLSLCGADVVESVRCANLVVGRKLQNNRQRDTCQTILVSEKWVLDCVVQHKLGWRDEGLVSISIEEVQIEPPWKQGYVLTRLVDNGKAARETEMAEGQSIVKIRDSGAKMKKPEKNVEYADQAHIYTTNYIRNSKAIGVLWGVFTICFAIINIVVFVQPQWIGDTQDSKGTGYFGLWQWCLVAGGGVGGLECRGKLDDFSTLLNTPSVAATVLVGLSVLLTLLTICSMLLFFFVRSSTVFHIAGWMQLLAAVLLGVGVAVFPAGWAAAEVREVCGPTARQYNVGECGLRWAFILAIIGILDAAVLSALAFVLATRHVKLQPEPEPIYGGSMYKGQMNAGFVTDGASLAGSRKSLNLQPVMLMPHPDHDRYSEFSHHTARSKSSAYRAHYASSVQNFQL</sequence>
<feature type="domain" description="BRCT" evidence="7">
    <location>
        <begin position="360"/>
        <end position="436"/>
    </location>
</feature>
<feature type="compositionally biased region" description="Basic and acidic residues" evidence="5">
    <location>
        <begin position="995"/>
        <end position="1008"/>
    </location>
</feature>
<dbReference type="SUPFAM" id="SSF52113">
    <property type="entry name" value="BRCT domain"/>
    <property type="match status" value="3"/>
</dbReference>
<dbReference type="Pfam" id="PF10242">
    <property type="entry name" value="L_HMGIC_fpl"/>
    <property type="match status" value="1"/>
</dbReference>
<evidence type="ECO:0000256" key="5">
    <source>
        <dbReference type="SAM" id="MobiDB-lite"/>
    </source>
</evidence>
<dbReference type="PANTHER" id="PTHR12489">
    <property type="entry name" value="LIPOMA HMGIC FUSION PARTNER-LIKE PROTEIN"/>
    <property type="match status" value="1"/>
</dbReference>
<feature type="region of interest" description="Disordered" evidence="5">
    <location>
        <begin position="683"/>
        <end position="702"/>
    </location>
</feature>
<evidence type="ECO:0000256" key="1">
    <source>
        <dbReference type="ARBA" id="ARBA00004141"/>
    </source>
</evidence>
<evidence type="ECO:0000256" key="3">
    <source>
        <dbReference type="ARBA" id="ARBA00022989"/>
    </source>
</evidence>
<dbReference type="Gene3D" id="1.20.140.150">
    <property type="match status" value="1"/>
</dbReference>